<dbReference type="Proteomes" id="UP000178659">
    <property type="component" value="Unassembled WGS sequence"/>
</dbReference>
<sequence length="86" mass="9918">MKYFINSLAVLFCPQLDQKNNYKTIVFNSVTEEIIKVNKFGYNILRTIDENPGIGIEEIYQLLKVDVSKIGKFLGTMSKENIIIEK</sequence>
<dbReference type="AlphaFoldDB" id="A0A1G1VAL1"/>
<name>A0A1G1VAL1_9BACT</name>
<accession>A0A1G1VAL1</accession>
<proteinExistence type="predicted"/>
<reference evidence="1 2" key="1">
    <citation type="journal article" date="2016" name="Nat. Commun.">
        <title>Thousands of microbial genomes shed light on interconnected biogeochemical processes in an aquifer system.</title>
        <authorList>
            <person name="Anantharaman K."/>
            <person name="Brown C.T."/>
            <person name="Hug L.A."/>
            <person name="Sharon I."/>
            <person name="Castelle C.J."/>
            <person name="Probst A.J."/>
            <person name="Thomas B.C."/>
            <person name="Singh A."/>
            <person name="Wilkins M.J."/>
            <person name="Karaoz U."/>
            <person name="Brodie E.L."/>
            <person name="Williams K.H."/>
            <person name="Hubbard S.S."/>
            <person name="Banfield J.F."/>
        </authorList>
    </citation>
    <scope>NUCLEOTIDE SEQUENCE [LARGE SCALE GENOMIC DNA]</scope>
</reference>
<organism evidence="1 2">
    <name type="scientific">Candidatus Blackburnbacteria bacterium RIFCSPLOWO2_01_FULL_40_20</name>
    <dbReference type="NCBI Taxonomy" id="1797519"/>
    <lineage>
        <taxon>Bacteria</taxon>
        <taxon>Candidatus Blackburniibacteriota</taxon>
    </lineage>
</organism>
<evidence type="ECO:0000313" key="2">
    <source>
        <dbReference type="Proteomes" id="UP000178659"/>
    </source>
</evidence>
<protein>
    <submittedName>
        <fullName evidence="1">Uncharacterized protein</fullName>
    </submittedName>
</protein>
<gene>
    <name evidence="1" type="ORF">A3A77_00755</name>
</gene>
<evidence type="ECO:0000313" key="1">
    <source>
        <dbReference type="EMBL" id="OGY12490.1"/>
    </source>
</evidence>
<comment type="caution">
    <text evidence="1">The sequence shown here is derived from an EMBL/GenBank/DDBJ whole genome shotgun (WGS) entry which is preliminary data.</text>
</comment>
<dbReference type="EMBL" id="MHCC01000027">
    <property type="protein sequence ID" value="OGY12490.1"/>
    <property type="molecule type" value="Genomic_DNA"/>
</dbReference>